<dbReference type="STRING" id="286727.SAMN02982917_6736"/>
<dbReference type="Gene3D" id="3.40.50.1820">
    <property type="entry name" value="alpha/beta hydrolase"/>
    <property type="match status" value="1"/>
</dbReference>
<dbReference type="GO" id="GO:0016787">
    <property type="term" value="F:hydrolase activity"/>
    <property type="evidence" value="ECO:0007669"/>
    <property type="project" value="UniProtKB-KW"/>
</dbReference>
<protein>
    <submittedName>
        <fullName evidence="3">Pimeloyl-ACP methyl ester carboxylesterase</fullName>
    </submittedName>
</protein>
<keyword evidence="1" id="KW-0378">Hydrolase</keyword>
<proteinExistence type="predicted"/>
<dbReference type="RefSeq" id="WP_085091544.1">
    <property type="nucleotide sequence ID" value="NZ_FXAK01000009.1"/>
</dbReference>
<reference evidence="3 4" key="1">
    <citation type="submission" date="2017-04" db="EMBL/GenBank/DDBJ databases">
        <authorList>
            <person name="Afonso C.L."/>
            <person name="Miller P.J."/>
            <person name="Scott M.A."/>
            <person name="Spackman E."/>
            <person name="Goraichik I."/>
            <person name="Dimitrov K.M."/>
            <person name="Suarez D.L."/>
            <person name="Swayne D.E."/>
        </authorList>
    </citation>
    <scope>NUCLEOTIDE SEQUENCE [LARGE SCALE GENOMIC DNA]</scope>
    <source>
        <strain evidence="3 4">A2P</strain>
    </source>
</reference>
<dbReference type="Pfam" id="PF12697">
    <property type="entry name" value="Abhydrolase_6"/>
    <property type="match status" value="1"/>
</dbReference>
<gene>
    <name evidence="3" type="ORF">SAMN02982917_6736</name>
</gene>
<dbReference type="GO" id="GO:0016020">
    <property type="term" value="C:membrane"/>
    <property type="evidence" value="ECO:0007669"/>
    <property type="project" value="TreeGrafter"/>
</dbReference>
<dbReference type="OrthoDB" id="7253779at2"/>
<dbReference type="AlphaFoldDB" id="A0A1X7HNN3"/>
<evidence type="ECO:0000313" key="4">
    <source>
        <dbReference type="Proteomes" id="UP000192936"/>
    </source>
</evidence>
<dbReference type="InterPro" id="IPR029058">
    <property type="entry name" value="AB_hydrolase_fold"/>
</dbReference>
<dbReference type="InterPro" id="IPR000073">
    <property type="entry name" value="AB_hydrolase_1"/>
</dbReference>
<dbReference type="EMBL" id="FXAK01000009">
    <property type="protein sequence ID" value="SMF89448.1"/>
    <property type="molecule type" value="Genomic_DNA"/>
</dbReference>
<dbReference type="PANTHER" id="PTHR43798">
    <property type="entry name" value="MONOACYLGLYCEROL LIPASE"/>
    <property type="match status" value="1"/>
</dbReference>
<dbReference type="InterPro" id="IPR050266">
    <property type="entry name" value="AB_hydrolase_sf"/>
</dbReference>
<feature type="domain" description="AB hydrolase-1" evidence="2">
    <location>
        <begin position="41"/>
        <end position="268"/>
    </location>
</feature>
<dbReference type="SUPFAM" id="SSF53474">
    <property type="entry name" value="alpha/beta-Hydrolases"/>
    <property type="match status" value="1"/>
</dbReference>
<evidence type="ECO:0000259" key="2">
    <source>
        <dbReference type="Pfam" id="PF12697"/>
    </source>
</evidence>
<evidence type="ECO:0000313" key="3">
    <source>
        <dbReference type="EMBL" id="SMF89448.1"/>
    </source>
</evidence>
<accession>A0A1X7HNN3</accession>
<sequence length="284" mass="30544">MSPRDGVADPAAAGRTVDLTTPDGVRLAVQDWRRPSSGRDVLLIHGFSQSHRCWRRQTAGMLAGRLRLVTYDNRGHGGSGKPAEAAAYRDPVLWADEVRTVIDGMGLQRPILVAWSYAGRIVLDYLTRHGDGAVGGLVMVGATSTLAPVCVGPAAALMAAMGHEDRAIADAAAADFIDRCTRRPLPAEEAEAMRSHTALTPREVRRALVGRPADYDATLSGLRVPVLAIHGEDDAVIRPAMAEHTIRQAGHAELRLYPDVGHMPFWEASSRFDADLAAFADDCL</sequence>
<dbReference type="Proteomes" id="UP000192936">
    <property type="component" value="Unassembled WGS sequence"/>
</dbReference>
<dbReference type="PANTHER" id="PTHR43798:SF31">
    <property type="entry name" value="AB HYDROLASE SUPERFAMILY PROTEIN YCLE"/>
    <property type="match status" value="1"/>
</dbReference>
<evidence type="ECO:0000256" key="1">
    <source>
        <dbReference type="ARBA" id="ARBA00022801"/>
    </source>
</evidence>
<organism evidence="3 4">
    <name type="scientific">Azospirillum oryzae</name>
    <dbReference type="NCBI Taxonomy" id="286727"/>
    <lineage>
        <taxon>Bacteria</taxon>
        <taxon>Pseudomonadati</taxon>
        <taxon>Pseudomonadota</taxon>
        <taxon>Alphaproteobacteria</taxon>
        <taxon>Rhodospirillales</taxon>
        <taxon>Azospirillaceae</taxon>
        <taxon>Azospirillum</taxon>
    </lineage>
</organism>
<name>A0A1X7HNN3_9PROT</name>